<dbReference type="SMART" id="SM00209">
    <property type="entry name" value="TSP1"/>
    <property type="match status" value="2"/>
</dbReference>
<dbReference type="EMBL" id="CAMXCT020000347">
    <property type="protein sequence ID" value="CAL1130891.1"/>
    <property type="molecule type" value="Genomic_DNA"/>
</dbReference>
<evidence type="ECO:0000313" key="2">
    <source>
        <dbReference type="EMBL" id="CAI3977516.1"/>
    </source>
</evidence>
<reference evidence="3" key="2">
    <citation type="submission" date="2024-04" db="EMBL/GenBank/DDBJ databases">
        <authorList>
            <person name="Chen Y."/>
            <person name="Shah S."/>
            <person name="Dougan E. K."/>
            <person name="Thang M."/>
            <person name="Chan C."/>
        </authorList>
    </citation>
    <scope>NUCLEOTIDE SEQUENCE [LARGE SCALE GENOMIC DNA]</scope>
</reference>
<dbReference type="OrthoDB" id="365605at2759"/>
<dbReference type="InterPro" id="IPR000884">
    <property type="entry name" value="TSP1_rpt"/>
</dbReference>
<dbReference type="Proteomes" id="UP001152797">
    <property type="component" value="Unassembled WGS sequence"/>
</dbReference>
<dbReference type="PROSITE" id="PS50092">
    <property type="entry name" value="TSP1"/>
    <property type="match status" value="2"/>
</dbReference>
<dbReference type="InterPro" id="IPR051418">
    <property type="entry name" value="Spondin/Thrombospondin_T1"/>
</dbReference>
<feature type="region of interest" description="Disordered" evidence="1">
    <location>
        <begin position="266"/>
        <end position="289"/>
    </location>
</feature>
<dbReference type="Gene3D" id="2.20.100.10">
    <property type="entry name" value="Thrombospondin type-1 (TSP1) repeat"/>
    <property type="match status" value="2"/>
</dbReference>
<dbReference type="EMBL" id="CAMXCT010000347">
    <property type="protein sequence ID" value="CAI3977516.1"/>
    <property type="molecule type" value="Genomic_DNA"/>
</dbReference>
<evidence type="ECO:0000313" key="4">
    <source>
        <dbReference type="Proteomes" id="UP001152797"/>
    </source>
</evidence>
<dbReference type="PANTHER" id="PTHR11311">
    <property type="entry name" value="SPONDIN"/>
    <property type="match status" value="1"/>
</dbReference>
<dbReference type="PANTHER" id="PTHR11311:SF15">
    <property type="entry name" value="SPONDIN-2"/>
    <property type="match status" value="1"/>
</dbReference>
<dbReference type="Pfam" id="PF00090">
    <property type="entry name" value="TSP_1"/>
    <property type="match status" value="2"/>
</dbReference>
<reference evidence="2" key="1">
    <citation type="submission" date="2022-10" db="EMBL/GenBank/DDBJ databases">
        <authorList>
            <person name="Chen Y."/>
            <person name="Dougan E. K."/>
            <person name="Chan C."/>
            <person name="Rhodes N."/>
            <person name="Thang M."/>
        </authorList>
    </citation>
    <scope>NUCLEOTIDE SEQUENCE</scope>
</reference>
<dbReference type="EMBL" id="CAMXCT030000347">
    <property type="protein sequence ID" value="CAL4764828.1"/>
    <property type="molecule type" value="Genomic_DNA"/>
</dbReference>
<comment type="caution">
    <text evidence="2">The sequence shown here is derived from an EMBL/GenBank/DDBJ whole genome shotgun (WGS) entry which is preliminary data.</text>
</comment>
<dbReference type="SUPFAM" id="SSF82895">
    <property type="entry name" value="TSP-1 type 1 repeat"/>
    <property type="match status" value="2"/>
</dbReference>
<organism evidence="2">
    <name type="scientific">Cladocopium goreaui</name>
    <dbReference type="NCBI Taxonomy" id="2562237"/>
    <lineage>
        <taxon>Eukaryota</taxon>
        <taxon>Sar</taxon>
        <taxon>Alveolata</taxon>
        <taxon>Dinophyceae</taxon>
        <taxon>Suessiales</taxon>
        <taxon>Symbiodiniaceae</taxon>
        <taxon>Cladocopium</taxon>
    </lineage>
</organism>
<keyword evidence="4" id="KW-1185">Reference proteome</keyword>
<evidence type="ECO:0000313" key="3">
    <source>
        <dbReference type="EMBL" id="CAL1130891.1"/>
    </source>
</evidence>
<evidence type="ECO:0000256" key="1">
    <source>
        <dbReference type="SAM" id="MobiDB-lite"/>
    </source>
</evidence>
<gene>
    <name evidence="2" type="ORF">C1SCF055_LOCUS5650</name>
</gene>
<proteinExistence type="predicted"/>
<protein>
    <submittedName>
        <fullName evidence="2">Uncharacterized protein</fullName>
    </submittedName>
</protein>
<accession>A0A9P1BT49</accession>
<name>A0A9P1BT49_9DINO</name>
<sequence length="289" mass="31997">MSGSSVGIFTSLGGQSAVLLAKVEPSPDCSDSQIPSGSWSGPKHEATIDCFATFLWTLSETQCCRMLQACGFHRGVEWTPLQSMEGRGQPQIIGDFEAKSKFNESSSRFRCDSVSLSAQLLGCPRGSDEPGLCKLTTWSEWGACSSECDGSKVRNRSIVEYMKKTCHVTDVETMMEVTYCGSRNCHNRKCEMTDWTEWSECSHRCGPGVMDRTREVTQGGNCSTLREYCKIDAIRIYQICKTYFDSLTCANAKQDVVGTLEEQIKKSQSRLTPAESSGHKMKSVREKTG</sequence>
<dbReference type="InterPro" id="IPR036383">
    <property type="entry name" value="TSP1_rpt_sf"/>
</dbReference>
<dbReference type="AlphaFoldDB" id="A0A9P1BT49"/>